<dbReference type="Proteomes" id="UP000838763">
    <property type="component" value="Unassembled WGS sequence"/>
</dbReference>
<comment type="caution">
    <text evidence="1">The sequence shown here is derived from an EMBL/GenBank/DDBJ whole genome shotgun (WGS) entry which is preliminary data.</text>
</comment>
<keyword evidence="2" id="KW-1185">Reference proteome</keyword>
<name>A0A9P1GV61_9PEZI</name>
<protein>
    <submittedName>
        <fullName evidence="1">Uncharacterized protein</fullName>
    </submittedName>
</protein>
<organism evidence="1 2">
    <name type="scientific">Parascedosporium putredinis</name>
    <dbReference type="NCBI Taxonomy" id="1442378"/>
    <lineage>
        <taxon>Eukaryota</taxon>
        <taxon>Fungi</taxon>
        <taxon>Dikarya</taxon>
        <taxon>Ascomycota</taxon>
        <taxon>Pezizomycotina</taxon>
        <taxon>Sordariomycetes</taxon>
        <taxon>Hypocreomycetidae</taxon>
        <taxon>Microascales</taxon>
        <taxon>Microascaceae</taxon>
        <taxon>Parascedosporium</taxon>
    </lineage>
</organism>
<dbReference type="EMBL" id="CALLCH030000001">
    <property type="protein sequence ID" value="CAI4210873.1"/>
    <property type="molecule type" value="Genomic_DNA"/>
</dbReference>
<sequence length="76" mass="8848">MPPLSRQQLQEKCLRKPLRYSCVKLRIRSCKTQLPRNCRSKRRRDLKKLSHASGQAWLVLNLGAIGSGYQENKQVK</sequence>
<gene>
    <name evidence="1" type="ORF">PPNO1_LOCUS671</name>
</gene>
<evidence type="ECO:0000313" key="2">
    <source>
        <dbReference type="Proteomes" id="UP000838763"/>
    </source>
</evidence>
<proteinExistence type="predicted"/>
<reference evidence="1" key="1">
    <citation type="submission" date="2022-11" db="EMBL/GenBank/DDBJ databases">
        <authorList>
            <person name="Scott C."/>
            <person name="Bruce N."/>
        </authorList>
    </citation>
    <scope>NUCLEOTIDE SEQUENCE</scope>
</reference>
<accession>A0A9P1GV61</accession>
<evidence type="ECO:0000313" key="1">
    <source>
        <dbReference type="EMBL" id="CAI4210873.1"/>
    </source>
</evidence>
<dbReference type="AlphaFoldDB" id="A0A9P1GV61"/>